<evidence type="ECO:0000313" key="2">
    <source>
        <dbReference type="EMBL" id="KAJ4842255.1"/>
    </source>
</evidence>
<dbReference type="PANTHER" id="PTHR35999:SF1">
    <property type="entry name" value="MITOCHONDRIAL IMPORT RECEPTOR SUBUNIT TOM6 HOMOLOG"/>
    <property type="match status" value="1"/>
</dbReference>
<dbReference type="Proteomes" id="UP001141552">
    <property type="component" value="Unassembled WGS sequence"/>
</dbReference>
<evidence type="ECO:0008006" key="4">
    <source>
        <dbReference type="Google" id="ProtNLM"/>
    </source>
</evidence>
<comment type="caution">
    <text evidence="2">The sequence shown here is derived from an EMBL/GenBank/DDBJ whole genome shotgun (WGS) entry which is preliminary data.</text>
</comment>
<proteinExistence type="predicted"/>
<evidence type="ECO:0000256" key="1">
    <source>
        <dbReference type="SAM" id="Phobius"/>
    </source>
</evidence>
<accession>A0A9Q0G4I0</accession>
<gene>
    <name evidence="2" type="ORF">Tsubulata_032809</name>
</gene>
<dbReference type="InterPro" id="IPR034554">
    <property type="entry name" value="TOM6_plants"/>
</dbReference>
<reference evidence="2" key="1">
    <citation type="submission" date="2022-02" db="EMBL/GenBank/DDBJ databases">
        <authorList>
            <person name="Henning P.M."/>
            <person name="McCubbin A.G."/>
            <person name="Shore J.S."/>
        </authorList>
    </citation>
    <scope>NUCLEOTIDE SEQUENCE</scope>
    <source>
        <strain evidence="2">F60SS</strain>
        <tissue evidence="2">Leaves</tissue>
    </source>
</reference>
<organism evidence="2 3">
    <name type="scientific">Turnera subulata</name>
    <dbReference type="NCBI Taxonomy" id="218843"/>
    <lineage>
        <taxon>Eukaryota</taxon>
        <taxon>Viridiplantae</taxon>
        <taxon>Streptophyta</taxon>
        <taxon>Embryophyta</taxon>
        <taxon>Tracheophyta</taxon>
        <taxon>Spermatophyta</taxon>
        <taxon>Magnoliopsida</taxon>
        <taxon>eudicotyledons</taxon>
        <taxon>Gunneridae</taxon>
        <taxon>Pentapetalae</taxon>
        <taxon>rosids</taxon>
        <taxon>fabids</taxon>
        <taxon>Malpighiales</taxon>
        <taxon>Passifloraceae</taxon>
        <taxon>Turnera</taxon>
    </lineage>
</organism>
<sequence>MVGMFMRKPDKKEAYKKLKSDAITFGTWVALIRITPYILQFLSKDDAEELKLDF</sequence>
<keyword evidence="1" id="KW-0812">Transmembrane</keyword>
<dbReference type="EMBL" id="JAKUCV010002538">
    <property type="protein sequence ID" value="KAJ4842255.1"/>
    <property type="molecule type" value="Genomic_DNA"/>
</dbReference>
<evidence type="ECO:0000313" key="3">
    <source>
        <dbReference type="Proteomes" id="UP001141552"/>
    </source>
</evidence>
<dbReference type="GO" id="GO:0005742">
    <property type="term" value="C:mitochondrial outer membrane translocase complex"/>
    <property type="evidence" value="ECO:0007669"/>
    <property type="project" value="InterPro"/>
</dbReference>
<dbReference type="AlphaFoldDB" id="A0A9Q0G4I0"/>
<feature type="transmembrane region" description="Helical" evidence="1">
    <location>
        <begin position="21"/>
        <end position="42"/>
    </location>
</feature>
<keyword evidence="1" id="KW-1133">Transmembrane helix</keyword>
<keyword evidence="3" id="KW-1185">Reference proteome</keyword>
<protein>
    <recommendedName>
        <fullName evidence="4">Mitochondrial import receptor subunit TOM6 homolog</fullName>
    </recommendedName>
</protein>
<reference evidence="2" key="2">
    <citation type="journal article" date="2023" name="Plants (Basel)">
        <title>Annotation of the Turnera subulata (Passifloraceae) Draft Genome Reveals the S-Locus Evolved after the Divergence of Turneroideae from Passifloroideae in a Stepwise Manner.</title>
        <authorList>
            <person name="Henning P.M."/>
            <person name="Roalson E.H."/>
            <person name="Mir W."/>
            <person name="McCubbin A.G."/>
            <person name="Shore J.S."/>
        </authorList>
    </citation>
    <scope>NUCLEOTIDE SEQUENCE</scope>
    <source>
        <strain evidence="2">F60SS</strain>
    </source>
</reference>
<dbReference type="PANTHER" id="PTHR35999">
    <property type="entry name" value="MITOCHONDRIAL IMPORT RECEPTOR SUBUNIT TOM6 HOMOLOG"/>
    <property type="match status" value="1"/>
</dbReference>
<dbReference type="OrthoDB" id="1912883at2759"/>
<keyword evidence="1" id="KW-0472">Membrane</keyword>
<name>A0A9Q0G4I0_9ROSI</name>